<dbReference type="InterPro" id="IPR001851">
    <property type="entry name" value="ABC_transp_permease"/>
</dbReference>
<dbReference type="AlphaFoldDB" id="S3ZZE7"/>
<dbReference type="RefSeq" id="WP_016641233.1">
    <property type="nucleotide sequence ID" value="NZ_AOPZ01000136.1"/>
</dbReference>
<evidence type="ECO:0000256" key="2">
    <source>
        <dbReference type="ARBA" id="ARBA00022475"/>
    </source>
</evidence>
<feature type="transmembrane region" description="Helical" evidence="6">
    <location>
        <begin position="111"/>
        <end position="132"/>
    </location>
</feature>
<name>S3ZZE7_9ACTN</name>
<feature type="transmembrane region" description="Helical" evidence="6">
    <location>
        <begin position="88"/>
        <end position="105"/>
    </location>
</feature>
<dbReference type="Pfam" id="PF02653">
    <property type="entry name" value="BPD_transp_2"/>
    <property type="match status" value="1"/>
</dbReference>
<dbReference type="PANTHER" id="PTHR47089:SF1">
    <property type="entry name" value="GUANOSINE ABC TRANSPORTER PERMEASE PROTEIN NUPP"/>
    <property type="match status" value="1"/>
</dbReference>
<feature type="transmembrane region" description="Helical" evidence="6">
    <location>
        <begin position="242"/>
        <end position="262"/>
    </location>
</feature>
<feature type="transmembrane region" description="Helical" evidence="6">
    <location>
        <begin position="194"/>
        <end position="212"/>
    </location>
</feature>
<keyword evidence="3 6" id="KW-0812">Transmembrane</keyword>
<sequence length="379" mass="39601">MKKFDKERVLLAVAGPVIALVAAMVLTSVVLVASGKSPIEPYSLMFEQATFSDIQVLIINEAGMYYLAALAVAIGFRMNLFNIGVDGQYRLAAMVTAVVGAHVSLPAGLQIPLLILVAMLTGAFWSGIAGILKTTRGVSEVVSTIMLNAIATSVIGYLTLDDNFGVPVGNNQTTGVMHSSGWFPGIDMGASGEIYGFVVVAVLAGVLYWLILNRTRFGFDLRATGASQSAAAASGVNAKRMVLTAMLISGGVAGLAGMPILLGDVHTYSLSFPTGLGFTGITIALLGRNSPVGIAFAALLIAFLAKASPALDYKGYDKEIAVIMQGLIVIAVVVSYEAVRRWGLRRQQQRVGEELAAAARAAGDSNNGNNDSVKEVAAR</sequence>
<evidence type="ECO:0000256" key="4">
    <source>
        <dbReference type="ARBA" id="ARBA00022989"/>
    </source>
</evidence>
<reference evidence="7 8" key="1">
    <citation type="submission" date="2013-02" db="EMBL/GenBank/DDBJ databases">
        <title>Draft Genome Sequence of Streptomyces aurantiacus, Which Produces Setomimycin.</title>
        <authorList>
            <person name="Gruening B.A."/>
            <person name="Praeg A."/>
            <person name="Erxleben A."/>
            <person name="Guenther S."/>
            <person name="Mueller M."/>
        </authorList>
    </citation>
    <scope>NUCLEOTIDE SEQUENCE [LARGE SCALE GENOMIC DNA]</scope>
    <source>
        <strain evidence="7 8">JA 4570</strain>
    </source>
</reference>
<accession>S3ZZE7</accession>
<evidence type="ECO:0000256" key="6">
    <source>
        <dbReference type="SAM" id="Phobius"/>
    </source>
</evidence>
<feature type="transmembrane region" description="Helical" evidence="6">
    <location>
        <begin position="54"/>
        <end position="76"/>
    </location>
</feature>
<feature type="transmembrane region" description="Helical" evidence="6">
    <location>
        <begin position="320"/>
        <end position="339"/>
    </location>
</feature>
<dbReference type="EMBL" id="AOPZ01000136">
    <property type="protein sequence ID" value="EPH43850.1"/>
    <property type="molecule type" value="Genomic_DNA"/>
</dbReference>
<feature type="transmembrane region" description="Helical" evidence="6">
    <location>
        <begin position="9"/>
        <end position="34"/>
    </location>
</feature>
<keyword evidence="4 6" id="KW-1133">Transmembrane helix</keyword>
<keyword evidence="2" id="KW-1003">Cell membrane</keyword>
<gene>
    <name evidence="7" type="ORF">STRAU_3105</name>
</gene>
<dbReference type="GO" id="GO:0022857">
    <property type="term" value="F:transmembrane transporter activity"/>
    <property type="evidence" value="ECO:0007669"/>
    <property type="project" value="InterPro"/>
</dbReference>
<keyword evidence="5 6" id="KW-0472">Membrane</keyword>
<feature type="transmembrane region" description="Helical" evidence="6">
    <location>
        <begin position="292"/>
        <end position="308"/>
    </location>
</feature>
<dbReference type="Proteomes" id="UP000014629">
    <property type="component" value="Unassembled WGS sequence"/>
</dbReference>
<evidence type="ECO:0000313" key="7">
    <source>
        <dbReference type="EMBL" id="EPH43850.1"/>
    </source>
</evidence>
<protein>
    <submittedName>
        <fullName evidence="7">Putative ABC transporter permease protein YufP</fullName>
    </submittedName>
</protein>
<dbReference type="PATRIC" id="fig|1286094.4.peg.3072"/>
<feature type="transmembrane region" description="Helical" evidence="6">
    <location>
        <begin position="141"/>
        <end position="160"/>
    </location>
</feature>
<dbReference type="PANTHER" id="PTHR47089">
    <property type="entry name" value="ABC TRANSPORTER, PERMEASE PROTEIN"/>
    <property type="match status" value="1"/>
</dbReference>
<evidence type="ECO:0000313" key="8">
    <source>
        <dbReference type="Proteomes" id="UP000014629"/>
    </source>
</evidence>
<organism evidence="7 8">
    <name type="scientific">Streptomyces aurantiacus JA 4570</name>
    <dbReference type="NCBI Taxonomy" id="1286094"/>
    <lineage>
        <taxon>Bacteria</taxon>
        <taxon>Bacillati</taxon>
        <taxon>Actinomycetota</taxon>
        <taxon>Actinomycetes</taxon>
        <taxon>Kitasatosporales</taxon>
        <taxon>Streptomycetaceae</taxon>
        <taxon>Streptomyces</taxon>
        <taxon>Streptomyces aurantiacus group</taxon>
    </lineage>
</organism>
<evidence type="ECO:0000256" key="1">
    <source>
        <dbReference type="ARBA" id="ARBA00004651"/>
    </source>
</evidence>
<comment type="caution">
    <text evidence="7">The sequence shown here is derived from an EMBL/GenBank/DDBJ whole genome shotgun (WGS) entry which is preliminary data.</text>
</comment>
<proteinExistence type="predicted"/>
<dbReference type="GO" id="GO:0005886">
    <property type="term" value="C:plasma membrane"/>
    <property type="evidence" value="ECO:0007669"/>
    <property type="project" value="UniProtKB-SubCell"/>
</dbReference>
<dbReference type="CDD" id="cd06580">
    <property type="entry name" value="TM_PBP1_transp_TpRbsC_like"/>
    <property type="match status" value="1"/>
</dbReference>
<dbReference type="OrthoDB" id="45037at2"/>
<comment type="subcellular location">
    <subcellularLocation>
        <location evidence="1">Cell membrane</location>
        <topology evidence="1">Multi-pass membrane protein</topology>
    </subcellularLocation>
</comment>
<evidence type="ECO:0000256" key="5">
    <source>
        <dbReference type="ARBA" id="ARBA00023136"/>
    </source>
</evidence>
<keyword evidence="8" id="KW-1185">Reference proteome</keyword>
<evidence type="ECO:0000256" key="3">
    <source>
        <dbReference type="ARBA" id="ARBA00022692"/>
    </source>
</evidence>
<feature type="transmembrane region" description="Helical" evidence="6">
    <location>
        <begin position="268"/>
        <end position="287"/>
    </location>
</feature>